<dbReference type="PROSITE" id="PS51186">
    <property type="entry name" value="GNAT"/>
    <property type="match status" value="1"/>
</dbReference>
<feature type="domain" description="N-acetyltransferase" evidence="1">
    <location>
        <begin position="10"/>
        <end position="150"/>
    </location>
</feature>
<dbReference type="GO" id="GO:0016747">
    <property type="term" value="F:acyltransferase activity, transferring groups other than amino-acyl groups"/>
    <property type="evidence" value="ECO:0007669"/>
    <property type="project" value="InterPro"/>
</dbReference>
<dbReference type="InterPro" id="IPR053144">
    <property type="entry name" value="Acetyltransferase_Butenolide"/>
</dbReference>
<organism evidence="2 3">
    <name type="scientific">Xylaria bambusicola</name>
    <dbReference type="NCBI Taxonomy" id="326684"/>
    <lineage>
        <taxon>Eukaryota</taxon>
        <taxon>Fungi</taxon>
        <taxon>Dikarya</taxon>
        <taxon>Ascomycota</taxon>
        <taxon>Pezizomycotina</taxon>
        <taxon>Sordariomycetes</taxon>
        <taxon>Xylariomycetidae</taxon>
        <taxon>Xylariales</taxon>
        <taxon>Xylariaceae</taxon>
        <taxon>Xylaria</taxon>
    </lineage>
</organism>
<dbReference type="CDD" id="cd04301">
    <property type="entry name" value="NAT_SF"/>
    <property type="match status" value="1"/>
</dbReference>
<evidence type="ECO:0000313" key="3">
    <source>
        <dbReference type="Proteomes" id="UP001305414"/>
    </source>
</evidence>
<dbReference type="AlphaFoldDB" id="A0AAN7UUU8"/>
<dbReference type="PANTHER" id="PTHR43233">
    <property type="entry name" value="FAMILY N-ACETYLTRANSFERASE, PUTATIVE (AFU_ORTHOLOGUE AFUA_6G03350)-RELATED"/>
    <property type="match status" value="1"/>
</dbReference>
<dbReference type="Proteomes" id="UP001305414">
    <property type="component" value="Unassembled WGS sequence"/>
</dbReference>
<dbReference type="SUPFAM" id="SSF55729">
    <property type="entry name" value="Acyl-CoA N-acyltransferases (Nat)"/>
    <property type="match status" value="1"/>
</dbReference>
<dbReference type="PANTHER" id="PTHR43233:SF1">
    <property type="entry name" value="FAMILY N-ACETYLTRANSFERASE, PUTATIVE (AFU_ORTHOLOGUE AFUA_6G03350)-RELATED"/>
    <property type="match status" value="1"/>
</dbReference>
<keyword evidence="3" id="KW-1185">Reference proteome</keyword>
<gene>
    <name evidence="2" type="ORF">RRF57_010342</name>
</gene>
<evidence type="ECO:0000259" key="1">
    <source>
        <dbReference type="PROSITE" id="PS51186"/>
    </source>
</evidence>
<dbReference type="InterPro" id="IPR000182">
    <property type="entry name" value="GNAT_dom"/>
</dbReference>
<dbReference type="Pfam" id="PF13508">
    <property type="entry name" value="Acetyltransf_7"/>
    <property type="match status" value="1"/>
</dbReference>
<comment type="caution">
    <text evidence="2">The sequence shown here is derived from an EMBL/GenBank/DDBJ whole genome shotgun (WGS) entry which is preliminary data.</text>
</comment>
<sequence>MIANNLAAGYVLVEGYPSVADYQNIREQSGLTPRNVEQATKSLAGSWYGVYIAEETAPAKAVAMGRVIGDGGWYFIIADMATLPAHQRKGLGDAVLKKLVAEIERRAAKGQAYVSLGADLPGRKLYLKNGFQDAMPATMGMQRHVQGQGQ</sequence>
<reference evidence="2 3" key="1">
    <citation type="submission" date="2023-10" db="EMBL/GenBank/DDBJ databases">
        <title>Draft genome sequence of Xylaria bambusicola isolate GMP-LS, the root and basal stem rot pathogen of sugarcane in Indonesia.</title>
        <authorList>
            <person name="Selvaraj P."/>
            <person name="Muralishankar V."/>
            <person name="Muruganantham S."/>
            <person name="Sp S."/>
            <person name="Haryani S."/>
            <person name="Lau K.J.X."/>
            <person name="Naqvi N.I."/>
        </authorList>
    </citation>
    <scope>NUCLEOTIDE SEQUENCE [LARGE SCALE GENOMIC DNA]</scope>
    <source>
        <strain evidence="2">GMP-LS</strain>
    </source>
</reference>
<accession>A0AAN7UUU8</accession>
<proteinExistence type="predicted"/>
<dbReference type="Gene3D" id="3.40.630.30">
    <property type="match status" value="1"/>
</dbReference>
<dbReference type="InterPro" id="IPR016181">
    <property type="entry name" value="Acyl_CoA_acyltransferase"/>
</dbReference>
<protein>
    <recommendedName>
        <fullName evidence="1">N-acetyltransferase domain-containing protein</fullName>
    </recommendedName>
</protein>
<evidence type="ECO:0000313" key="2">
    <source>
        <dbReference type="EMBL" id="KAK5634629.1"/>
    </source>
</evidence>
<dbReference type="EMBL" id="JAWHQM010000043">
    <property type="protein sequence ID" value="KAK5634629.1"/>
    <property type="molecule type" value="Genomic_DNA"/>
</dbReference>
<name>A0AAN7UUU8_9PEZI</name>